<dbReference type="AlphaFoldDB" id="A0A1H6M8W1"/>
<name>A0A1H6M8W1_9FLAO</name>
<dbReference type="RefSeq" id="WP_091100790.1">
    <property type="nucleotide sequence ID" value="NZ_FNXE01000035.1"/>
</dbReference>
<evidence type="ECO:0000313" key="1">
    <source>
        <dbReference type="EMBL" id="SEH93970.1"/>
    </source>
</evidence>
<dbReference type="OrthoDB" id="1036397at2"/>
<dbReference type="STRING" id="1159016.SAMN02927937_02264"/>
<dbReference type="EMBL" id="FNXE01000035">
    <property type="protein sequence ID" value="SEH93970.1"/>
    <property type="molecule type" value="Genomic_DNA"/>
</dbReference>
<proteinExistence type="predicted"/>
<evidence type="ECO:0000313" key="2">
    <source>
        <dbReference type="Proteomes" id="UP000199634"/>
    </source>
</evidence>
<organism evidence="1 2">
    <name type="scientific">Paenimyroides marinum</name>
    <dbReference type="NCBI Taxonomy" id="1159016"/>
    <lineage>
        <taxon>Bacteria</taxon>
        <taxon>Pseudomonadati</taxon>
        <taxon>Bacteroidota</taxon>
        <taxon>Flavobacteriia</taxon>
        <taxon>Flavobacteriales</taxon>
        <taxon>Flavobacteriaceae</taxon>
        <taxon>Paenimyroides</taxon>
    </lineage>
</organism>
<gene>
    <name evidence="1" type="ORF">SAMN02927937_02264</name>
</gene>
<sequence>MIKVFKTNVNHPTDSDYLLEKVLMEKYPGFKINFDLEDCDNILRMEGSDFSTNDVVVLLDSCGFLCEELE</sequence>
<protein>
    <recommendedName>
        <fullName evidence="3">Methyltransferase type 11</fullName>
    </recommendedName>
</protein>
<reference evidence="1 2" key="1">
    <citation type="submission" date="2016-10" db="EMBL/GenBank/DDBJ databases">
        <authorList>
            <person name="de Groot N.N."/>
        </authorList>
    </citation>
    <scope>NUCLEOTIDE SEQUENCE [LARGE SCALE GENOMIC DNA]</scope>
    <source>
        <strain evidence="1 2">CGMCC 1.10825</strain>
    </source>
</reference>
<evidence type="ECO:0008006" key="3">
    <source>
        <dbReference type="Google" id="ProtNLM"/>
    </source>
</evidence>
<accession>A0A1H6M8W1</accession>
<dbReference type="Proteomes" id="UP000199634">
    <property type="component" value="Unassembled WGS sequence"/>
</dbReference>
<keyword evidence="2" id="KW-1185">Reference proteome</keyword>